<evidence type="ECO:0000256" key="1">
    <source>
        <dbReference type="SAM" id="MobiDB-lite"/>
    </source>
</evidence>
<sequence>MRKRGVEGPQAAEEERKKEEPEVRKAAQEVKNEEKNKGKASTEEEEDPADQVLKAIRACIEESFKEAETPYDVLISIKDESDCNELSLLFNKMNFNFAYWFDVFPDGSIH</sequence>
<dbReference type="AlphaFoldDB" id="A0A067LC16"/>
<accession>A0A067LC16</accession>
<proteinExistence type="predicted"/>
<dbReference type="Proteomes" id="UP000027138">
    <property type="component" value="Unassembled WGS sequence"/>
</dbReference>
<gene>
    <name evidence="2" type="ORF">JCGZ_03529</name>
</gene>
<keyword evidence="3" id="KW-1185">Reference proteome</keyword>
<name>A0A067LC16_JATCU</name>
<dbReference type="EMBL" id="KK914314">
    <property type="protein sequence ID" value="KDP42040.1"/>
    <property type="molecule type" value="Genomic_DNA"/>
</dbReference>
<feature type="region of interest" description="Disordered" evidence="1">
    <location>
        <begin position="1"/>
        <end position="50"/>
    </location>
</feature>
<evidence type="ECO:0000313" key="3">
    <source>
        <dbReference type="Proteomes" id="UP000027138"/>
    </source>
</evidence>
<evidence type="ECO:0000313" key="2">
    <source>
        <dbReference type="EMBL" id="KDP42040.1"/>
    </source>
</evidence>
<organism evidence="2 3">
    <name type="scientific">Jatropha curcas</name>
    <name type="common">Barbados nut</name>
    <dbReference type="NCBI Taxonomy" id="180498"/>
    <lineage>
        <taxon>Eukaryota</taxon>
        <taxon>Viridiplantae</taxon>
        <taxon>Streptophyta</taxon>
        <taxon>Embryophyta</taxon>
        <taxon>Tracheophyta</taxon>
        <taxon>Spermatophyta</taxon>
        <taxon>Magnoliopsida</taxon>
        <taxon>eudicotyledons</taxon>
        <taxon>Gunneridae</taxon>
        <taxon>Pentapetalae</taxon>
        <taxon>rosids</taxon>
        <taxon>fabids</taxon>
        <taxon>Malpighiales</taxon>
        <taxon>Euphorbiaceae</taxon>
        <taxon>Crotonoideae</taxon>
        <taxon>Jatropheae</taxon>
        <taxon>Jatropha</taxon>
    </lineage>
</organism>
<reference evidence="2 3" key="1">
    <citation type="journal article" date="2014" name="PLoS ONE">
        <title>Global Analysis of Gene Expression Profiles in Physic Nut (Jatropha curcas L.) Seedlings Exposed to Salt Stress.</title>
        <authorList>
            <person name="Zhang L."/>
            <person name="Zhang C."/>
            <person name="Wu P."/>
            <person name="Chen Y."/>
            <person name="Li M."/>
            <person name="Jiang H."/>
            <person name="Wu G."/>
        </authorList>
    </citation>
    <scope>NUCLEOTIDE SEQUENCE [LARGE SCALE GENOMIC DNA]</scope>
    <source>
        <strain evidence="3">cv. GZQX0401</strain>
        <tissue evidence="2">Young leaves</tissue>
    </source>
</reference>
<feature type="compositionally biased region" description="Basic and acidic residues" evidence="1">
    <location>
        <begin position="13"/>
        <end position="42"/>
    </location>
</feature>
<protein>
    <submittedName>
        <fullName evidence="2">Uncharacterized protein</fullName>
    </submittedName>
</protein>